<evidence type="ECO:0000313" key="8">
    <source>
        <dbReference type="Proteomes" id="UP001549047"/>
    </source>
</evidence>
<feature type="transmembrane region" description="Helical" evidence="6">
    <location>
        <begin position="54"/>
        <end position="78"/>
    </location>
</feature>
<evidence type="ECO:0000256" key="6">
    <source>
        <dbReference type="SAM" id="Phobius"/>
    </source>
</evidence>
<evidence type="ECO:0000256" key="3">
    <source>
        <dbReference type="ARBA" id="ARBA00022692"/>
    </source>
</evidence>
<feature type="transmembrane region" description="Helical" evidence="6">
    <location>
        <begin position="333"/>
        <end position="354"/>
    </location>
</feature>
<evidence type="ECO:0000256" key="1">
    <source>
        <dbReference type="ARBA" id="ARBA00004651"/>
    </source>
</evidence>
<reference evidence="7 8" key="1">
    <citation type="submission" date="2024-06" db="EMBL/GenBank/DDBJ databases">
        <title>Genomic Encyclopedia of Type Strains, Phase IV (KMG-IV): sequencing the most valuable type-strain genomes for metagenomic binning, comparative biology and taxonomic classification.</title>
        <authorList>
            <person name="Goeker M."/>
        </authorList>
    </citation>
    <scope>NUCLEOTIDE SEQUENCE [LARGE SCALE GENOMIC DNA]</scope>
    <source>
        <strain evidence="7 8">DSM 29780</strain>
    </source>
</reference>
<keyword evidence="4 6" id="KW-1133">Transmembrane helix</keyword>
<evidence type="ECO:0000313" key="7">
    <source>
        <dbReference type="EMBL" id="MET3613087.1"/>
    </source>
</evidence>
<feature type="transmembrane region" description="Helical" evidence="6">
    <location>
        <begin position="12"/>
        <end position="34"/>
    </location>
</feature>
<keyword evidence="5 6" id="KW-0472">Membrane</keyword>
<dbReference type="Proteomes" id="UP001549047">
    <property type="component" value="Unassembled WGS sequence"/>
</dbReference>
<comment type="subcellular location">
    <subcellularLocation>
        <location evidence="1">Cell membrane</location>
        <topology evidence="1">Multi-pass membrane protein</topology>
    </subcellularLocation>
</comment>
<keyword evidence="2" id="KW-1003">Cell membrane</keyword>
<protein>
    <submittedName>
        <fullName evidence="7">Lipopolysaccharide export system permease protein</fullName>
    </submittedName>
</protein>
<keyword evidence="8" id="KW-1185">Reference proteome</keyword>
<dbReference type="PANTHER" id="PTHR33529">
    <property type="entry name" value="SLR0882 PROTEIN-RELATED"/>
    <property type="match status" value="1"/>
</dbReference>
<dbReference type="Pfam" id="PF03739">
    <property type="entry name" value="LptF_LptG"/>
    <property type="match status" value="1"/>
</dbReference>
<evidence type="ECO:0000256" key="2">
    <source>
        <dbReference type="ARBA" id="ARBA00022475"/>
    </source>
</evidence>
<evidence type="ECO:0000256" key="5">
    <source>
        <dbReference type="ARBA" id="ARBA00023136"/>
    </source>
</evidence>
<dbReference type="EMBL" id="JBEPMB010000001">
    <property type="protein sequence ID" value="MET3613087.1"/>
    <property type="molecule type" value="Genomic_DNA"/>
</dbReference>
<organism evidence="7 8">
    <name type="scientific">Rhizobium aquaticum</name>
    <dbReference type="NCBI Taxonomy" id="1549636"/>
    <lineage>
        <taxon>Bacteria</taxon>
        <taxon>Pseudomonadati</taxon>
        <taxon>Pseudomonadota</taxon>
        <taxon>Alphaproteobacteria</taxon>
        <taxon>Hyphomicrobiales</taxon>
        <taxon>Rhizobiaceae</taxon>
        <taxon>Rhizobium/Agrobacterium group</taxon>
        <taxon>Rhizobium</taxon>
    </lineage>
</organism>
<dbReference type="RefSeq" id="WP_354555584.1">
    <property type="nucleotide sequence ID" value="NZ_JBEPMB010000001.1"/>
</dbReference>
<gene>
    <name evidence="7" type="ORF">ABID16_001392</name>
</gene>
<name>A0ABV2IX70_9HYPH</name>
<keyword evidence="3 6" id="KW-0812">Transmembrane</keyword>
<feature type="transmembrane region" description="Helical" evidence="6">
    <location>
        <begin position="303"/>
        <end position="321"/>
    </location>
</feature>
<evidence type="ECO:0000256" key="4">
    <source>
        <dbReference type="ARBA" id="ARBA00022989"/>
    </source>
</evidence>
<dbReference type="InterPro" id="IPR005495">
    <property type="entry name" value="LptG/LptF_permease"/>
</dbReference>
<dbReference type="PANTHER" id="PTHR33529:SF6">
    <property type="entry name" value="YJGP_YJGQ FAMILY PERMEASE"/>
    <property type="match status" value="1"/>
</dbReference>
<accession>A0ABV2IX70</accession>
<proteinExistence type="predicted"/>
<comment type="caution">
    <text evidence="7">The sequence shown here is derived from an EMBL/GenBank/DDBJ whole genome shotgun (WGS) entry which is preliminary data.</text>
</comment>
<sequence length="383" mass="42205">MTLIERYIALRVVKMAVASILPVLAVIWIVQVLARVNLVTDSGQSISSFFQLAGLILPTIIPMVIPFGLVIGVAQTFSAMNADSEFAVIDAAGMPRRRLLRPVFIVALGACAVSFAVDNLVEPIVRVQARKMIAAVYADLLSSVIEEKTFRKIDDGLYLQISKRLHGRTLSGIFVADYRDPDSELVYYAKEGAIDDTGTTLVMHDGEVDRRTANGDISVVKFLSYAFDLSQLTKSRGGMTLRSIDRDLPFLFHPDEKDPDVKAYRGEYTAELHRRLTEWSFPLVYGLIAFAIAGRARTQREIRLHPVISSLAIAFVLRWLSYYMSNQIAEAPIFIPLLYAVPLAIIAGTMALVLSARALRLPAWITGGLGRMRFGGARAGGGR</sequence>